<accession>A0A1G7RUR4</accession>
<protein>
    <submittedName>
        <fullName evidence="9">Membrane protein DedA, SNARE-associated domain</fullName>
    </submittedName>
</protein>
<keyword evidence="4 7" id="KW-0812">Transmembrane</keyword>
<keyword evidence="5 7" id="KW-1133">Transmembrane helix</keyword>
<evidence type="ECO:0000256" key="4">
    <source>
        <dbReference type="ARBA" id="ARBA00022692"/>
    </source>
</evidence>
<proteinExistence type="inferred from homology"/>
<feature type="transmembrane region" description="Helical" evidence="7">
    <location>
        <begin position="51"/>
        <end position="77"/>
    </location>
</feature>
<keyword evidence="3" id="KW-1003">Cell membrane</keyword>
<dbReference type="InterPro" id="IPR032816">
    <property type="entry name" value="VTT_dom"/>
</dbReference>
<dbReference type="EMBL" id="FNBE01000009">
    <property type="protein sequence ID" value="SDG14462.1"/>
    <property type="molecule type" value="Genomic_DNA"/>
</dbReference>
<reference evidence="9 10" key="1">
    <citation type="submission" date="2016-10" db="EMBL/GenBank/DDBJ databases">
        <authorList>
            <person name="de Groot N.N."/>
        </authorList>
    </citation>
    <scope>NUCLEOTIDE SEQUENCE [LARGE SCALE GENOMIC DNA]</scope>
    <source>
        <strain evidence="9 10">CGMCC 4.3143</strain>
    </source>
</reference>
<feature type="domain" description="VTT" evidence="8">
    <location>
        <begin position="30"/>
        <end position="159"/>
    </location>
</feature>
<evidence type="ECO:0000256" key="7">
    <source>
        <dbReference type="SAM" id="Phobius"/>
    </source>
</evidence>
<dbReference type="Proteomes" id="UP000198967">
    <property type="component" value="Unassembled WGS sequence"/>
</dbReference>
<dbReference type="Pfam" id="PF09335">
    <property type="entry name" value="VTT_dom"/>
    <property type="match status" value="1"/>
</dbReference>
<feature type="transmembrane region" description="Helical" evidence="7">
    <location>
        <begin position="12"/>
        <end position="31"/>
    </location>
</feature>
<evidence type="ECO:0000313" key="9">
    <source>
        <dbReference type="EMBL" id="SDG14462.1"/>
    </source>
</evidence>
<feature type="transmembrane region" description="Helical" evidence="7">
    <location>
        <begin position="174"/>
        <end position="192"/>
    </location>
</feature>
<gene>
    <name evidence="9" type="ORF">SAMN05216377_109146</name>
</gene>
<dbReference type="RefSeq" id="WP_245707511.1">
    <property type="nucleotide sequence ID" value="NZ_FNBE01000009.1"/>
</dbReference>
<evidence type="ECO:0000256" key="5">
    <source>
        <dbReference type="ARBA" id="ARBA00022989"/>
    </source>
</evidence>
<dbReference type="PANTHER" id="PTHR42709">
    <property type="entry name" value="ALKALINE PHOSPHATASE LIKE PROTEIN"/>
    <property type="match status" value="1"/>
</dbReference>
<evidence type="ECO:0000256" key="2">
    <source>
        <dbReference type="ARBA" id="ARBA00010792"/>
    </source>
</evidence>
<sequence length="207" mass="22869">MADWIFSIVDRLGAAGVGFLIFLENVIPPIPSELILPLAGFRARTGAVDAFWVWPAATAGSVLGALVLYGVGAWLGYERLHHLAGKKWFVLSSQKDLEKGYALFERHGGKIVLLARCVPLIRSLVSIPAGLARMPLWRFTLLTTLGSAVWNGLFIGLGWVLGENWDQVEGYVDPVSKVMLVVGVLVVVWLVLRRLRARNAYQGQHRR</sequence>
<dbReference type="InterPro" id="IPR051311">
    <property type="entry name" value="DedA_domain"/>
</dbReference>
<evidence type="ECO:0000256" key="6">
    <source>
        <dbReference type="ARBA" id="ARBA00023136"/>
    </source>
</evidence>
<organism evidence="9 10">
    <name type="scientific">Pseudonocardia oroxyli</name>
    <dbReference type="NCBI Taxonomy" id="366584"/>
    <lineage>
        <taxon>Bacteria</taxon>
        <taxon>Bacillati</taxon>
        <taxon>Actinomycetota</taxon>
        <taxon>Actinomycetes</taxon>
        <taxon>Pseudonocardiales</taxon>
        <taxon>Pseudonocardiaceae</taxon>
        <taxon>Pseudonocardia</taxon>
    </lineage>
</organism>
<evidence type="ECO:0000256" key="1">
    <source>
        <dbReference type="ARBA" id="ARBA00004651"/>
    </source>
</evidence>
<comment type="similarity">
    <text evidence="2">Belongs to the DedA family.</text>
</comment>
<comment type="subcellular location">
    <subcellularLocation>
        <location evidence="1">Cell membrane</location>
        <topology evidence="1">Multi-pass membrane protein</topology>
    </subcellularLocation>
</comment>
<name>A0A1G7RUR4_PSEOR</name>
<evidence type="ECO:0000313" key="10">
    <source>
        <dbReference type="Proteomes" id="UP000198967"/>
    </source>
</evidence>
<keyword evidence="10" id="KW-1185">Reference proteome</keyword>
<dbReference type="GO" id="GO:0005886">
    <property type="term" value="C:plasma membrane"/>
    <property type="evidence" value="ECO:0007669"/>
    <property type="project" value="UniProtKB-SubCell"/>
</dbReference>
<evidence type="ECO:0000259" key="8">
    <source>
        <dbReference type="Pfam" id="PF09335"/>
    </source>
</evidence>
<dbReference type="AlphaFoldDB" id="A0A1G7RUR4"/>
<keyword evidence="6 7" id="KW-0472">Membrane</keyword>
<dbReference type="PANTHER" id="PTHR42709:SF6">
    <property type="entry name" value="UNDECAPRENYL PHOSPHATE TRANSPORTER A"/>
    <property type="match status" value="1"/>
</dbReference>
<dbReference type="STRING" id="366584.SAMN05216377_109146"/>
<feature type="transmembrane region" description="Helical" evidence="7">
    <location>
        <begin position="139"/>
        <end position="162"/>
    </location>
</feature>
<evidence type="ECO:0000256" key="3">
    <source>
        <dbReference type="ARBA" id="ARBA00022475"/>
    </source>
</evidence>